<sequence length="278" mass="32319">MISLDLCGSLPCTVNENLHLLNTIGNFTRFWLCFPVKSISTSSILEKLTLVISMFSCPNKIRMGNASRLCSKEMLNALALRKIIPVYCAPSYKKGNSLVEKSFRTTNSITYKLLEECKESQQWDEIVFKLMEYYNNATYVTLGESLFYLMFIRYGMNGEFSNKENDDHISYAMDCSDIAKRAREITKSCILEMRNKAKGDEKVKEEKLPMIKVDDMILIKRYNNRKKLDSMYNDPLKVVKINDRNICYKRRLNFKITYYGHITQVKLAKGDGKVWVEE</sequence>
<reference evidence="3" key="2">
    <citation type="submission" date="2015-08" db="UniProtKB">
        <authorList>
            <consortium name="WormBaseParasite"/>
        </authorList>
    </citation>
    <scope>IDENTIFICATION</scope>
</reference>
<dbReference type="PROSITE" id="PS50994">
    <property type="entry name" value="INTEGRASE"/>
    <property type="match status" value="1"/>
</dbReference>
<dbReference type="InterPro" id="IPR036397">
    <property type="entry name" value="RNaseH_sf"/>
</dbReference>
<evidence type="ECO:0000259" key="1">
    <source>
        <dbReference type="PROSITE" id="PS50994"/>
    </source>
</evidence>
<feature type="domain" description="Integrase catalytic" evidence="1">
    <location>
        <begin position="1"/>
        <end position="154"/>
    </location>
</feature>
<accession>A0A0K0FHY0</accession>
<dbReference type="InterPro" id="IPR050951">
    <property type="entry name" value="Retrovirus_Pol_polyprotein"/>
</dbReference>
<dbReference type="GO" id="GO:0015074">
    <property type="term" value="P:DNA integration"/>
    <property type="evidence" value="ECO:0007669"/>
    <property type="project" value="InterPro"/>
</dbReference>
<dbReference type="SUPFAM" id="SSF53098">
    <property type="entry name" value="Ribonuclease H-like"/>
    <property type="match status" value="1"/>
</dbReference>
<dbReference type="WBParaSite" id="SVE_0849500.1">
    <property type="protein sequence ID" value="SVE_0849500.1"/>
    <property type="gene ID" value="SVE_0849500"/>
</dbReference>
<dbReference type="InterPro" id="IPR001584">
    <property type="entry name" value="Integrase_cat-core"/>
</dbReference>
<name>A0A0K0FHY0_STRVS</name>
<dbReference type="Proteomes" id="UP000035680">
    <property type="component" value="Unassembled WGS sequence"/>
</dbReference>
<dbReference type="Gene3D" id="3.30.420.10">
    <property type="entry name" value="Ribonuclease H-like superfamily/Ribonuclease H"/>
    <property type="match status" value="1"/>
</dbReference>
<evidence type="ECO:0000313" key="2">
    <source>
        <dbReference type="Proteomes" id="UP000035680"/>
    </source>
</evidence>
<organism evidence="2 3">
    <name type="scientific">Strongyloides venezuelensis</name>
    <name type="common">Threadworm</name>
    <dbReference type="NCBI Taxonomy" id="75913"/>
    <lineage>
        <taxon>Eukaryota</taxon>
        <taxon>Metazoa</taxon>
        <taxon>Ecdysozoa</taxon>
        <taxon>Nematoda</taxon>
        <taxon>Chromadorea</taxon>
        <taxon>Rhabditida</taxon>
        <taxon>Tylenchina</taxon>
        <taxon>Panagrolaimomorpha</taxon>
        <taxon>Strongyloidoidea</taxon>
        <taxon>Strongyloididae</taxon>
        <taxon>Strongyloides</taxon>
    </lineage>
</organism>
<dbReference type="PANTHER" id="PTHR37984">
    <property type="entry name" value="PROTEIN CBG26694"/>
    <property type="match status" value="1"/>
</dbReference>
<dbReference type="AlphaFoldDB" id="A0A0K0FHY0"/>
<protein>
    <submittedName>
        <fullName evidence="3">Integrase catalytic domain-containing protein</fullName>
    </submittedName>
</protein>
<dbReference type="PANTHER" id="PTHR37984:SF5">
    <property type="entry name" value="PROTEIN NYNRIN-LIKE"/>
    <property type="match status" value="1"/>
</dbReference>
<proteinExistence type="predicted"/>
<keyword evidence="2" id="KW-1185">Reference proteome</keyword>
<dbReference type="STRING" id="75913.A0A0K0FHY0"/>
<dbReference type="InterPro" id="IPR012337">
    <property type="entry name" value="RNaseH-like_sf"/>
</dbReference>
<reference evidence="2" key="1">
    <citation type="submission" date="2014-07" db="EMBL/GenBank/DDBJ databases">
        <authorList>
            <person name="Martin A.A"/>
            <person name="De Silva N."/>
        </authorList>
    </citation>
    <scope>NUCLEOTIDE SEQUENCE</scope>
</reference>
<dbReference type="GO" id="GO:0003676">
    <property type="term" value="F:nucleic acid binding"/>
    <property type="evidence" value="ECO:0007669"/>
    <property type="project" value="InterPro"/>
</dbReference>
<evidence type="ECO:0000313" key="3">
    <source>
        <dbReference type="WBParaSite" id="SVE_0849500.1"/>
    </source>
</evidence>